<dbReference type="GO" id="GO:0005576">
    <property type="term" value="C:extracellular region"/>
    <property type="evidence" value="ECO:0007669"/>
    <property type="project" value="TreeGrafter"/>
</dbReference>
<name>A0A2Z6ZRH5_9LAMI</name>
<gene>
    <name evidence="4" type="ORF">F511_47239</name>
</gene>
<dbReference type="InterPro" id="IPR033121">
    <property type="entry name" value="PEPTIDASE_A1"/>
</dbReference>
<dbReference type="Pfam" id="PF14541">
    <property type="entry name" value="TAXi_C"/>
    <property type="match status" value="1"/>
</dbReference>
<protein>
    <recommendedName>
        <fullName evidence="3">Peptidase A1 domain-containing protein</fullName>
    </recommendedName>
</protein>
<proteinExistence type="predicted"/>
<keyword evidence="5" id="KW-1185">Reference proteome</keyword>
<dbReference type="GO" id="GO:0006508">
    <property type="term" value="P:proteolysis"/>
    <property type="evidence" value="ECO:0007669"/>
    <property type="project" value="UniProtKB-KW"/>
</dbReference>
<dbReference type="SUPFAM" id="SSF50630">
    <property type="entry name" value="Acid proteases"/>
    <property type="match status" value="1"/>
</dbReference>
<dbReference type="InterPro" id="IPR051708">
    <property type="entry name" value="Plant_Aspart_Prot_A1"/>
</dbReference>
<keyword evidence="2" id="KW-0378">Hydrolase</keyword>
<feature type="domain" description="Peptidase A1" evidence="3">
    <location>
        <begin position="1"/>
        <end position="119"/>
    </location>
</feature>
<dbReference type="EMBL" id="KV199390">
    <property type="protein sequence ID" value="KZT75737.1"/>
    <property type="molecule type" value="Genomic_DNA"/>
</dbReference>
<sequence length="127" mass="14351">MTIESGTFLTYLPRKYYNSLESAIRQRMQLTRREASDPNGNLKVCYLSRGTYIDAPIVTLHLVGGDLRLRAQKTFIQVANNIYCLGIVPHDDVIVILGSFAQRNLLVGFDLREKSVSFQPMTCGIPR</sequence>
<dbReference type="InterPro" id="IPR032799">
    <property type="entry name" value="TAXi_C"/>
</dbReference>
<evidence type="ECO:0000313" key="5">
    <source>
        <dbReference type="Proteomes" id="UP000250235"/>
    </source>
</evidence>
<dbReference type="OrthoDB" id="2747330at2759"/>
<accession>A0A2Z6ZRH5</accession>
<dbReference type="InterPro" id="IPR021109">
    <property type="entry name" value="Peptidase_aspartic_dom_sf"/>
</dbReference>
<dbReference type="PANTHER" id="PTHR47967:SF128">
    <property type="entry name" value="ASPARTIC PROTEINASE CDR1-LIKE"/>
    <property type="match status" value="1"/>
</dbReference>
<keyword evidence="1" id="KW-0645">Protease</keyword>
<dbReference type="Gene3D" id="2.40.70.10">
    <property type="entry name" value="Acid Proteases"/>
    <property type="match status" value="1"/>
</dbReference>
<evidence type="ECO:0000259" key="3">
    <source>
        <dbReference type="PROSITE" id="PS51767"/>
    </source>
</evidence>
<dbReference type="GO" id="GO:0008233">
    <property type="term" value="F:peptidase activity"/>
    <property type="evidence" value="ECO:0007669"/>
    <property type="project" value="UniProtKB-KW"/>
</dbReference>
<dbReference type="AlphaFoldDB" id="A0A2Z6ZRH5"/>
<dbReference type="PANTHER" id="PTHR47967">
    <property type="entry name" value="OS07G0603500 PROTEIN-RELATED"/>
    <property type="match status" value="1"/>
</dbReference>
<evidence type="ECO:0000256" key="2">
    <source>
        <dbReference type="ARBA" id="ARBA00022801"/>
    </source>
</evidence>
<organism evidence="4 5">
    <name type="scientific">Dorcoceras hygrometricum</name>
    <dbReference type="NCBI Taxonomy" id="472368"/>
    <lineage>
        <taxon>Eukaryota</taxon>
        <taxon>Viridiplantae</taxon>
        <taxon>Streptophyta</taxon>
        <taxon>Embryophyta</taxon>
        <taxon>Tracheophyta</taxon>
        <taxon>Spermatophyta</taxon>
        <taxon>Magnoliopsida</taxon>
        <taxon>eudicotyledons</taxon>
        <taxon>Gunneridae</taxon>
        <taxon>Pentapetalae</taxon>
        <taxon>asterids</taxon>
        <taxon>lamiids</taxon>
        <taxon>Lamiales</taxon>
        <taxon>Gesneriaceae</taxon>
        <taxon>Didymocarpoideae</taxon>
        <taxon>Trichosporeae</taxon>
        <taxon>Loxocarpinae</taxon>
        <taxon>Dorcoceras</taxon>
    </lineage>
</organism>
<reference evidence="4 5" key="1">
    <citation type="journal article" date="2015" name="Proc. Natl. Acad. Sci. U.S.A.">
        <title>The resurrection genome of Boea hygrometrica: A blueprint for survival of dehydration.</title>
        <authorList>
            <person name="Xiao L."/>
            <person name="Yang G."/>
            <person name="Zhang L."/>
            <person name="Yang X."/>
            <person name="Zhao S."/>
            <person name="Ji Z."/>
            <person name="Zhou Q."/>
            <person name="Hu M."/>
            <person name="Wang Y."/>
            <person name="Chen M."/>
            <person name="Xu Y."/>
            <person name="Jin H."/>
            <person name="Xiao X."/>
            <person name="Hu G."/>
            <person name="Bao F."/>
            <person name="Hu Y."/>
            <person name="Wan P."/>
            <person name="Li L."/>
            <person name="Deng X."/>
            <person name="Kuang T."/>
            <person name="Xiang C."/>
            <person name="Zhu J.K."/>
            <person name="Oliver M.J."/>
            <person name="He Y."/>
        </authorList>
    </citation>
    <scope>NUCLEOTIDE SEQUENCE [LARGE SCALE GENOMIC DNA]</scope>
    <source>
        <strain evidence="5">cv. XS01</strain>
    </source>
</reference>
<dbReference type="PROSITE" id="PS51767">
    <property type="entry name" value="PEPTIDASE_A1"/>
    <property type="match status" value="1"/>
</dbReference>
<evidence type="ECO:0000313" key="4">
    <source>
        <dbReference type="EMBL" id="KZT75737.1"/>
    </source>
</evidence>
<dbReference type="Proteomes" id="UP000250235">
    <property type="component" value="Unassembled WGS sequence"/>
</dbReference>
<evidence type="ECO:0000256" key="1">
    <source>
        <dbReference type="ARBA" id="ARBA00022670"/>
    </source>
</evidence>